<sequence>MAGKNHNPSIARKILRDIKAGHSPESLLTEVDRLSDPYYASLGLIYIATSLSTKSLKSKKMFAKAFVNANRVNQSWRRLELLIEISKRLKKIEDGELKNIQYKKIFEIVITEKKKDINNFLIKNVKNFPIEQLDSILEKT</sequence>
<evidence type="ECO:0000313" key="1">
    <source>
        <dbReference type="EMBL" id="SVD65041.1"/>
    </source>
</evidence>
<protein>
    <submittedName>
        <fullName evidence="1">Uncharacterized protein</fullName>
    </submittedName>
</protein>
<dbReference type="AlphaFoldDB" id="A0A382X464"/>
<reference evidence="1" key="1">
    <citation type="submission" date="2018-05" db="EMBL/GenBank/DDBJ databases">
        <authorList>
            <person name="Lanie J.A."/>
            <person name="Ng W.-L."/>
            <person name="Kazmierczak K.M."/>
            <person name="Andrzejewski T.M."/>
            <person name="Davidsen T.M."/>
            <person name="Wayne K.J."/>
            <person name="Tettelin H."/>
            <person name="Glass J.I."/>
            <person name="Rusch D."/>
            <person name="Podicherti R."/>
            <person name="Tsui H.-C.T."/>
            <person name="Winkler M.E."/>
        </authorList>
    </citation>
    <scope>NUCLEOTIDE SEQUENCE</scope>
</reference>
<name>A0A382X464_9ZZZZ</name>
<accession>A0A382X464</accession>
<organism evidence="1">
    <name type="scientific">marine metagenome</name>
    <dbReference type="NCBI Taxonomy" id="408172"/>
    <lineage>
        <taxon>unclassified sequences</taxon>
        <taxon>metagenomes</taxon>
        <taxon>ecological metagenomes</taxon>
    </lineage>
</organism>
<gene>
    <name evidence="1" type="ORF">METZ01_LOCUS417895</name>
</gene>
<dbReference type="EMBL" id="UINC01164276">
    <property type="protein sequence ID" value="SVD65041.1"/>
    <property type="molecule type" value="Genomic_DNA"/>
</dbReference>
<proteinExistence type="predicted"/>
<feature type="non-terminal residue" evidence="1">
    <location>
        <position position="140"/>
    </location>
</feature>